<organism evidence="2 3">
    <name type="scientific">Photobacterium damsela subsp. piscicida</name>
    <name type="common">Pasteurella piscicida</name>
    <dbReference type="NCBI Taxonomy" id="38294"/>
    <lineage>
        <taxon>Bacteria</taxon>
        <taxon>Pseudomonadati</taxon>
        <taxon>Pseudomonadota</taxon>
        <taxon>Gammaproteobacteria</taxon>
        <taxon>Vibrionales</taxon>
        <taxon>Vibrionaceae</taxon>
        <taxon>Photobacterium</taxon>
    </lineage>
</organism>
<reference evidence="3" key="1">
    <citation type="submission" date="2017-05" db="EMBL/GenBank/DDBJ databases">
        <title>Whole genome sequence of fish pathogenic bacteria, Photobacterium damselae subsp. piscicida, strain 91-197, isolated from hybrid striped bass (Morone sp.) in USA.</title>
        <authorList>
            <person name="Teru Y."/>
            <person name="Hikima J."/>
            <person name="Kono T."/>
            <person name="Sakai M."/>
            <person name="Takano T."/>
            <person name="Hawke J.P."/>
            <person name="Takeyama H."/>
            <person name="Aoki T."/>
        </authorList>
    </citation>
    <scope>NUCLEOTIDE SEQUENCE [LARGE SCALE GENOMIC DNA]</scope>
    <source>
        <strain evidence="3">91-197</strain>
    </source>
</reference>
<accession>A0AAD1CK50</accession>
<evidence type="ECO:0000256" key="1">
    <source>
        <dbReference type="SAM" id="SignalP"/>
    </source>
</evidence>
<evidence type="ECO:0000313" key="3">
    <source>
        <dbReference type="Proteomes" id="UP000218676"/>
    </source>
</evidence>
<keyword evidence="1" id="KW-0732">Signal</keyword>
<dbReference type="AlphaFoldDB" id="A0AAD1CK50"/>
<dbReference type="EMBL" id="AP018046">
    <property type="protein sequence ID" value="BAX56071.1"/>
    <property type="molecule type" value="Genomic_DNA"/>
</dbReference>
<name>A0AAD1CK50_PHODP</name>
<gene>
    <name evidence="2" type="ORF">PDPUS_2_01486</name>
</gene>
<evidence type="ECO:0008006" key="4">
    <source>
        <dbReference type="Google" id="ProtNLM"/>
    </source>
</evidence>
<proteinExistence type="predicted"/>
<dbReference type="Pfam" id="PF13265">
    <property type="entry name" value="DUF4056"/>
    <property type="match status" value="1"/>
</dbReference>
<protein>
    <recommendedName>
        <fullName evidence="4">DUF4056 domain-containing protein</fullName>
    </recommendedName>
</protein>
<dbReference type="Proteomes" id="UP000218676">
    <property type="component" value="Chromosome 2"/>
</dbReference>
<feature type="signal peptide" evidence="1">
    <location>
        <begin position="1"/>
        <end position="26"/>
    </location>
</feature>
<evidence type="ECO:0000313" key="2">
    <source>
        <dbReference type="EMBL" id="BAX56071.1"/>
    </source>
</evidence>
<feature type="chain" id="PRO_5041928933" description="DUF4056 domain-containing protein" evidence="1">
    <location>
        <begin position="27"/>
        <end position="363"/>
    </location>
</feature>
<dbReference type="InterPro" id="IPR025130">
    <property type="entry name" value="DUF4056"/>
</dbReference>
<sequence length="363" mass="40161">MANIMIKLIKPILGAGLLLFIGSVNAMDAPVGVRPCCAFGKDLKAEVGGVPVPFFSIGNILGIEDLGSHVYNDGSQGVSSSLLGMGKETNGIVYTQKGGFIDIAHVRDTADFTFYLYQEIHSKLGSGTSIVLTPELRSRHVYLPKKDTHGLTAQERQQISVELAGLMAFRLAQWHEIAQWFGLESVGGFSELASAFSPEDLYSNMLGAKVAMNILQQQPSISKQTFSQIFTQNLKAKLIALDIVSADKAKQKMASLDGQWWDSSKRLPQKWVVLKRDYRLRLDLQPNGVANGELEQLTAQLSNGDNSEQWADLYLHSADREKQFELLPAELKKKQVWQPKDFNQLADFAKQHDAKEVGHSTQV</sequence>